<proteinExistence type="predicted"/>
<gene>
    <name evidence="2" type="ORF">HAX54_027568</name>
</gene>
<feature type="non-terminal residue" evidence="2">
    <location>
        <position position="73"/>
    </location>
</feature>
<accession>A0ABS8S8U8</accession>
<protein>
    <submittedName>
        <fullName evidence="2">Uncharacterized protein</fullName>
    </submittedName>
</protein>
<evidence type="ECO:0000313" key="2">
    <source>
        <dbReference type="EMBL" id="MCD7455265.1"/>
    </source>
</evidence>
<name>A0ABS8S8U8_DATST</name>
<comment type="caution">
    <text evidence="2">The sequence shown here is derived from an EMBL/GenBank/DDBJ whole genome shotgun (WGS) entry which is preliminary data.</text>
</comment>
<dbReference type="Proteomes" id="UP000823775">
    <property type="component" value="Unassembled WGS sequence"/>
</dbReference>
<keyword evidence="3" id="KW-1185">Reference proteome</keyword>
<feature type="region of interest" description="Disordered" evidence="1">
    <location>
        <begin position="16"/>
        <end position="38"/>
    </location>
</feature>
<feature type="compositionally biased region" description="Acidic residues" evidence="1">
    <location>
        <begin position="29"/>
        <end position="38"/>
    </location>
</feature>
<evidence type="ECO:0000256" key="1">
    <source>
        <dbReference type="SAM" id="MobiDB-lite"/>
    </source>
</evidence>
<organism evidence="2 3">
    <name type="scientific">Datura stramonium</name>
    <name type="common">Jimsonweed</name>
    <name type="synonym">Common thornapple</name>
    <dbReference type="NCBI Taxonomy" id="4076"/>
    <lineage>
        <taxon>Eukaryota</taxon>
        <taxon>Viridiplantae</taxon>
        <taxon>Streptophyta</taxon>
        <taxon>Embryophyta</taxon>
        <taxon>Tracheophyta</taxon>
        <taxon>Spermatophyta</taxon>
        <taxon>Magnoliopsida</taxon>
        <taxon>eudicotyledons</taxon>
        <taxon>Gunneridae</taxon>
        <taxon>Pentapetalae</taxon>
        <taxon>asterids</taxon>
        <taxon>lamiids</taxon>
        <taxon>Solanales</taxon>
        <taxon>Solanaceae</taxon>
        <taxon>Solanoideae</taxon>
        <taxon>Datureae</taxon>
        <taxon>Datura</taxon>
    </lineage>
</organism>
<sequence length="73" mass="8348">MVAFCYSLALANRETETAKSRKTIGEEREKEDDKEEELDEGWWLAGVNGEQRGGGVASQRGENECSLRFEYMR</sequence>
<evidence type="ECO:0000313" key="3">
    <source>
        <dbReference type="Proteomes" id="UP000823775"/>
    </source>
</evidence>
<dbReference type="EMBL" id="JACEIK010000335">
    <property type="protein sequence ID" value="MCD7455265.1"/>
    <property type="molecule type" value="Genomic_DNA"/>
</dbReference>
<feature type="compositionally biased region" description="Basic and acidic residues" evidence="1">
    <location>
        <begin position="16"/>
        <end position="28"/>
    </location>
</feature>
<reference evidence="2 3" key="1">
    <citation type="journal article" date="2021" name="BMC Genomics">
        <title>Datura genome reveals duplications of psychoactive alkaloid biosynthetic genes and high mutation rate following tissue culture.</title>
        <authorList>
            <person name="Rajewski A."/>
            <person name="Carter-House D."/>
            <person name="Stajich J."/>
            <person name="Litt A."/>
        </authorList>
    </citation>
    <scope>NUCLEOTIDE SEQUENCE [LARGE SCALE GENOMIC DNA]</scope>
    <source>
        <strain evidence="2">AR-01</strain>
    </source>
</reference>